<organism evidence="2 3">
    <name type="scientific">Lactarius akahatsu</name>
    <dbReference type="NCBI Taxonomy" id="416441"/>
    <lineage>
        <taxon>Eukaryota</taxon>
        <taxon>Fungi</taxon>
        <taxon>Dikarya</taxon>
        <taxon>Basidiomycota</taxon>
        <taxon>Agaricomycotina</taxon>
        <taxon>Agaricomycetes</taxon>
        <taxon>Russulales</taxon>
        <taxon>Russulaceae</taxon>
        <taxon>Lactarius</taxon>
    </lineage>
</organism>
<dbReference type="AlphaFoldDB" id="A0AAD4L9A8"/>
<feature type="region of interest" description="Disordered" evidence="1">
    <location>
        <begin position="178"/>
        <end position="221"/>
    </location>
</feature>
<accession>A0AAD4L9A8</accession>
<comment type="caution">
    <text evidence="2">The sequence shown here is derived from an EMBL/GenBank/DDBJ whole genome shotgun (WGS) entry which is preliminary data.</text>
</comment>
<gene>
    <name evidence="2" type="ORF">EDB92DRAFT_1606561</name>
</gene>
<name>A0AAD4L9A8_9AGAM</name>
<feature type="compositionally biased region" description="Low complexity" evidence="1">
    <location>
        <begin position="203"/>
        <end position="213"/>
    </location>
</feature>
<dbReference type="EMBL" id="JAKELL010000091">
    <property type="protein sequence ID" value="KAH8983191.1"/>
    <property type="molecule type" value="Genomic_DNA"/>
</dbReference>
<sequence>MSSDLMRLIPTHCFDVHVLRTLKQSFVTMLLRLEGQHGPCRATESIQEVVRALDLTMRDVEEAWSVWRHEYVRATLRSGFAYIRLRIGSARWRRHHGRPPAAFVGYQSLYPPFRYAGNPSSDQSWGWQAEAGPVTQADVVPTYHQAYGNIEEYNYLAQTSNAQYPQFTYTPTHAVFQQHPAPPQSASVGAWDYPPPPYPPPTGYQQQQQQPTPSVNPGPSSLSPAVVAAVEVATRFLEAVNKAVNICIELNAM</sequence>
<evidence type="ECO:0000313" key="3">
    <source>
        <dbReference type="Proteomes" id="UP001201163"/>
    </source>
</evidence>
<protein>
    <submittedName>
        <fullName evidence="2">Uncharacterized protein</fullName>
    </submittedName>
</protein>
<reference evidence="2" key="1">
    <citation type="submission" date="2022-01" db="EMBL/GenBank/DDBJ databases">
        <title>Comparative genomics reveals a dynamic genome evolution in the ectomycorrhizal milk-cap (Lactarius) mushrooms.</title>
        <authorList>
            <consortium name="DOE Joint Genome Institute"/>
            <person name="Lebreton A."/>
            <person name="Tang N."/>
            <person name="Kuo A."/>
            <person name="LaButti K."/>
            <person name="Drula E."/>
            <person name="Barry K."/>
            <person name="Clum A."/>
            <person name="Lipzen A."/>
            <person name="Mousain D."/>
            <person name="Ng V."/>
            <person name="Wang R."/>
            <person name="Wang X."/>
            <person name="Dai Y."/>
            <person name="Henrissat B."/>
            <person name="Grigoriev I.V."/>
            <person name="Guerin-Laguette A."/>
            <person name="Yu F."/>
            <person name="Martin F.M."/>
        </authorList>
    </citation>
    <scope>NUCLEOTIDE SEQUENCE</scope>
    <source>
        <strain evidence="2">QP</strain>
    </source>
</reference>
<evidence type="ECO:0000256" key="1">
    <source>
        <dbReference type="SAM" id="MobiDB-lite"/>
    </source>
</evidence>
<dbReference type="Proteomes" id="UP001201163">
    <property type="component" value="Unassembled WGS sequence"/>
</dbReference>
<evidence type="ECO:0000313" key="2">
    <source>
        <dbReference type="EMBL" id="KAH8983191.1"/>
    </source>
</evidence>
<keyword evidence="3" id="KW-1185">Reference proteome</keyword>
<proteinExistence type="predicted"/>
<feature type="compositionally biased region" description="Pro residues" evidence="1">
    <location>
        <begin position="193"/>
        <end position="202"/>
    </location>
</feature>